<organism evidence="1 2">
    <name type="scientific">Jiella sonneratiae</name>
    <dbReference type="NCBI Taxonomy" id="2816856"/>
    <lineage>
        <taxon>Bacteria</taxon>
        <taxon>Pseudomonadati</taxon>
        <taxon>Pseudomonadota</taxon>
        <taxon>Alphaproteobacteria</taxon>
        <taxon>Hyphomicrobiales</taxon>
        <taxon>Aurantimonadaceae</taxon>
        <taxon>Jiella</taxon>
    </lineage>
</organism>
<dbReference type="Proteomes" id="UP000664288">
    <property type="component" value="Unassembled WGS sequence"/>
</dbReference>
<accession>A0ABS3J6R7</accession>
<protein>
    <submittedName>
        <fullName evidence="1">Uncharacterized protein</fullName>
    </submittedName>
</protein>
<dbReference type="RefSeq" id="WP_207351975.1">
    <property type="nucleotide sequence ID" value="NZ_JAFMPY010000020.1"/>
</dbReference>
<sequence length="128" mass="13656">MLLTTAIGLSGASDAGARELPRQVKAHIAEIGSSCDGGYSTKGAVRTADFNGDGRTDYLVDEGAIICRGQTMSGFCGATGFCSFTVFVTSGKGFTKRDFLARGYEISGRRLIVDGKPYRWAGKRFVPR</sequence>
<evidence type="ECO:0000313" key="2">
    <source>
        <dbReference type="Proteomes" id="UP000664288"/>
    </source>
</evidence>
<gene>
    <name evidence="1" type="ORF">J1C47_16990</name>
</gene>
<evidence type="ECO:0000313" key="1">
    <source>
        <dbReference type="EMBL" id="MBO0905342.1"/>
    </source>
</evidence>
<proteinExistence type="predicted"/>
<keyword evidence="2" id="KW-1185">Reference proteome</keyword>
<reference evidence="1 2" key="1">
    <citation type="submission" date="2021-03" db="EMBL/GenBank/DDBJ databases">
        <title>Whole genome sequence of Jiella sp. MQZ13P-4.</title>
        <authorList>
            <person name="Tuo L."/>
        </authorList>
    </citation>
    <scope>NUCLEOTIDE SEQUENCE [LARGE SCALE GENOMIC DNA]</scope>
    <source>
        <strain evidence="1 2">MQZ13P-4</strain>
    </source>
</reference>
<comment type="caution">
    <text evidence="1">The sequence shown here is derived from an EMBL/GenBank/DDBJ whole genome shotgun (WGS) entry which is preliminary data.</text>
</comment>
<dbReference type="EMBL" id="JAFMPY010000020">
    <property type="protein sequence ID" value="MBO0905342.1"/>
    <property type="molecule type" value="Genomic_DNA"/>
</dbReference>
<name>A0ABS3J6R7_9HYPH</name>